<dbReference type="Pfam" id="PF08238">
    <property type="entry name" value="Sel1"/>
    <property type="match status" value="8"/>
</dbReference>
<feature type="region of interest" description="Disordered" evidence="2">
    <location>
        <begin position="1699"/>
        <end position="1750"/>
    </location>
</feature>
<comment type="similarity">
    <text evidence="1">Belongs to the sel-1 family.</text>
</comment>
<dbReference type="SMART" id="SM00671">
    <property type="entry name" value="SEL1"/>
    <property type="match status" value="8"/>
</dbReference>
<evidence type="ECO:0000256" key="1">
    <source>
        <dbReference type="ARBA" id="ARBA00038101"/>
    </source>
</evidence>
<name>A0ABR2L3Q9_9EUKA</name>
<sequence length="1750" mass="203396">MKVPNATALRHHIFSNEDYIQTPISSQRPLSPYYTLCEATNSKTTKKYLMLKAKSTFGTDDYKYLFIQHAERATELIHPVLLPLLGFSDKTPDLYFDYYPGIITPITDEQLQNLDNTSIEIIILGIISGLMYLLSKGFSVPDINLNAIFFSKENGPKFVDYVNYNALEMNYALNQYIESHDEKLLTYQIGQVICQLYSHRRRKDDKDDVKLPEGLDPTLTQCVNSCKNFNEQPSLTTLFESLSNLFKNDPAVEKYLTKLESADKFRYDYRMDKEDYVPFQILMDGDGNYVSNKYFDNDVNILHSCYIQNEVFSHKEYFPLLNRLPDSDIKLLLENQIGAPKEMYEFLCYEKEYLLLPPEYHNLFFSGRPENNFLIYQKLMEKSRTEKEPNQAIYPIALKHLKHAAKKNHIEAKIVLALHYLKGDIVPANCPKALMWLKYVAFGNQMNVSRYIDPINAKEKEIEKAIKSLSNDLKALIINSEKSSPLDLLYLAFAFHAGIDTFPVSPSRSIYYYREAAKKSPSCMCLLGGMYLQGYIFPRNLIRARNCFKKAALNGSFKAKILDALMRKHIWRYYLSDVSISDIYKTYLQCPESLSFDDTLIFPEINYLIANQQNLLLQTSPFMTSYFFYDQRNRNANVKKNEMKLAINSIDYKVPNVPENQYKNGDIKIMQFYSYLHIINQMLLHNILPQQLNPIFHETPKNVVVDFVSRFLEEKFGFIFADNEDEGDVTVENMIKCGISSDKESELSSLIQSKFIPVDTSDNEYQCSSVSYIPQISLPIEKVRMKELKEAIDDCLKEVLPEIINKDKDGYFIANYHEEDEATAEYFDKLQAILKTTIQDHMYDNQVCKSFVTEIDVFEVYHSEPIFYSATTANVKEDDVKTQLFIAESYFNGENGFPVNYTEAAKYYQMAADNGNAESQWKIGQLKVNGLGTKQDEKSAFLYMQKSADQKEPDGMLRFSLFIRHFLVNHKTKENVKWPSFRQYLEQSAQAGNIEAINQLGMFLESNYCYDEITKSIDQFDSAVEKGYLDSIFRMIHIYDNPDDKKKYRNIVKQSIGLCENDITMRMIDIYNHKKRYEQSNRLIKVGLCFDYDFFLPSHAKHVAFYSTVGNLRDRLNYAKSLLMPILKEPSQSILDRGFLEMYLMAMITILSKANEYDEACELLIENMNCLSLKSKQEYIDFYMHINKKVARKYQLSINSYLPEYRACVEAFQLINQKGIHIKAGNNKLKLILQDNSSNQFALLKRGKILLKNHLFMRRNIPKALELIQKAAKQNCPEARFEYGKELYYGRTLPMNRWKAFKYFSKAFDKTNQDPRAGYFLSKKCYISNNFVTQVEADKSLEVAARSGYRRALFKLGKKLFNDQGNKSLLGIILIKKARDQKYSKSIEFLDAYESRISSDDSFQENEAQAVFSFAKELYYGRIIAQDVNMSFTIFMKFFNNAEPDLKAGYYLSKKKFIQRELISPSQARNALVISAKSHYKRAQYRLGKLYYTREGKLEKGLNLIRKAKRQNYEKAIVFLEKIKNQELRRIQTEEESSIFIPRKLLSPNFPDEEEDEIENYITKNYNTFHDDTNIENEIDKENDASLKNIQNISANNDNNNNNNNNTTTTTNEQNTTNVTVNNNNDEKMDDNEKEIDMEMQIKDFKFDDEVIPGNNDLNASSQILTKSGRTSSNKFNILNKLKRSSSKLVKEQKELGEPLFKNYDQEIDSKSKEPPARVRRPKINLDDEVSSDFSDEPPDEDDQISSEMK</sequence>
<keyword evidence="4" id="KW-1185">Reference proteome</keyword>
<dbReference type="InterPro" id="IPR011009">
    <property type="entry name" value="Kinase-like_dom_sf"/>
</dbReference>
<dbReference type="InterPro" id="IPR006597">
    <property type="entry name" value="Sel1-like"/>
</dbReference>
<dbReference type="PANTHER" id="PTHR11102">
    <property type="entry name" value="SEL-1-LIKE PROTEIN"/>
    <property type="match status" value="1"/>
</dbReference>
<dbReference type="Proteomes" id="UP001470230">
    <property type="component" value="Unassembled WGS sequence"/>
</dbReference>
<proteinExistence type="inferred from homology"/>
<evidence type="ECO:0000313" key="3">
    <source>
        <dbReference type="EMBL" id="KAK8897964.1"/>
    </source>
</evidence>
<evidence type="ECO:0000256" key="2">
    <source>
        <dbReference type="SAM" id="MobiDB-lite"/>
    </source>
</evidence>
<comment type="caution">
    <text evidence="3">The sequence shown here is derived from an EMBL/GenBank/DDBJ whole genome shotgun (WGS) entry which is preliminary data.</text>
</comment>
<dbReference type="EMBL" id="JAPFFF010000001">
    <property type="protein sequence ID" value="KAK8897964.1"/>
    <property type="molecule type" value="Genomic_DNA"/>
</dbReference>
<dbReference type="SUPFAM" id="SSF56112">
    <property type="entry name" value="Protein kinase-like (PK-like)"/>
    <property type="match status" value="1"/>
</dbReference>
<dbReference type="Gene3D" id="1.25.40.10">
    <property type="entry name" value="Tetratricopeptide repeat domain"/>
    <property type="match status" value="4"/>
</dbReference>
<dbReference type="SUPFAM" id="SSF81901">
    <property type="entry name" value="HCP-like"/>
    <property type="match status" value="3"/>
</dbReference>
<dbReference type="PANTHER" id="PTHR11102:SF160">
    <property type="entry name" value="ERAD-ASSOCIATED E3 UBIQUITIN-PROTEIN LIGASE COMPONENT HRD3"/>
    <property type="match status" value="1"/>
</dbReference>
<feature type="compositionally biased region" description="Acidic residues" evidence="2">
    <location>
        <begin position="1727"/>
        <end position="1750"/>
    </location>
</feature>
<reference evidence="3 4" key="1">
    <citation type="submission" date="2024-04" db="EMBL/GenBank/DDBJ databases">
        <title>Tritrichomonas musculus Genome.</title>
        <authorList>
            <person name="Alves-Ferreira E."/>
            <person name="Grigg M."/>
            <person name="Lorenzi H."/>
            <person name="Galac M."/>
        </authorList>
    </citation>
    <scope>NUCLEOTIDE SEQUENCE [LARGE SCALE GENOMIC DNA]</scope>
    <source>
        <strain evidence="3 4">EAF2021</strain>
    </source>
</reference>
<feature type="compositionally biased region" description="Basic and acidic residues" evidence="2">
    <location>
        <begin position="1704"/>
        <end position="1717"/>
    </location>
</feature>
<feature type="region of interest" description="Disordered" evidence="2">
    <location>
        <begin position="1594"/>
        <end position="1629"/>
    </location>
</feature>
<gene>
    <name evidence="3" type="ORF">M9Y10_000208</name>
</gene>
<dbReference type="InterPro" id="IPR050767">
    <property type="entry name" value="Sel1_AlgK"/>
</dbReference>
<accession>A0ABR2L3Q9</accession>
<evidence type="ECO:0008006" key="5">
    <source>
        <dbReference type="Google" id="ProtNLM"/>
    </source>
</evidence>
<feature type="compositionally biased region" description="Low complexity" evidence="2">
    <location>
        <begin position="1596"/>
        <end position="1624"/>
    </location>
</feature>
<organism evidence="3 4">
    <name type="scientific">Tritrichomonas musculus</name>
    <dbReference type="NCBI Taxonomy" id="1915356"/>
    <lineage>
        <taxon>Eukaryota</taxon>
        <taxon>Metamonada</taxon>
        <taxon>Parabasalia</taxon>
        <taxon>Tritrichomonadida</taxon>
        <taxon>Tritrichomonadidae</taxon>
        <taxon>Tritrichomonas</taxon>
    </lineage>
</organism>
<evidence type="ECO:0000313" key="4">
    <source>
        <dbReference type="Proteomes" id="UP001470230"/>
    </source>
</evidence>
<protein>
    <recommendedName>
        <fullName evidence="5">Protein kinase domain-containing protein</fullName>
    </recommendedName>
</protein>
<dbReference type="InterPro" id="IPR011990">
    <property type="entry name" value="TPR-like_helical_dom_sf"/>
</dbReference>